<evidence type="ECO:0000256" key="10">
    <source>
        <dbReference type="PIRNR" id="PIRNR000804"/>
    </source>
</evidence>
<evidence type="ECO:0000256" key="6">
    <source>
        <dbReference type="ARBA" id="ARBA00022695"/>
    </source>
</evidence>
<dbReference type="Pfam" id="PF02767">
    <property type="entry name" value="DNA_pol3_beta_2"/>
    <property type="match status" value="1"/>
</dbReference>
<keyword evidence="6 10" id="KW-0548">Nucleotidyltransferase</keyword>
<dbReference type="NCBIfam" id="TIGR00663">
    <property type="entry name" value="dnan"/>
    <property type="match status" value="1"/>
</dbReference>
<dbReference type="Proteomes" id="UP001239167">
    <property type="component" value="Unassembled WGS sequence"/>
</dbReference>
<dbReference type="Pfam" id="PF02768">
    <property type="entry name" value="DNA_pol3_beta_3"/>
    <property type="match status" value="1"/>
</dbReference>
<evidence type="ECO:0000256" key="1">
    <source>
        <dbReference type="ARBA" id="ARBA00004496"/>
    </source>
</evidence>
<accession>A0ABT9Y679</accession>
<evidence type="ECO:0000256" key="8">
    <source>
        <dbReference type="ARBA" id="ARBA00022932"/>
    </source>
</evidence>
<feature type="domain" description="DNA polymerase III beta sliding clamp central" evidence="12">
    <location>
        <begin position="130"/>
        <end position="246"/>
    </location>
</feature>
<dbReference type="InterPro" id="IPR001001">
    <property type="entry name" value="DNA_polIII_beta"/>
</dbReference>
<reference evidence="14 15" key="1">
    <citation type="submission" date="2023-07" db="EMBL/GenBank/DDBJ databases">
        <title>Genomic Encyclopedia of Type Strains, Phase IV (KMG-IV): sequencing the most valuable type-strain genomes for metagenomic binning, comparative biology and taxonomic classification.</title>
        <authorList>
            <person name="Goeker M."/>
        </authorList>
    </citation>
    <scope>NUCLEOTIDE SEQUENCE [LARGE SCALE GENOMIC DNA]</scope>
    <source>
        <strain evidence="14 15">DSM 16980</strain>
    </source>
</reference>
<evidence type="ECO:0000313" key="15">
    <source>
        <dbReference type="Proteomes" id="UP001239167"/>
    </source>
</evidence>
<comment type="similarity">
    <text evidence="2 10">Belongs to the beta sliding clamp family.</text>
</comment>
<keyword evidence="8 10" id="KW-0239">DNA-directed DNA polymerase</keyword>
<dbReference type="CDD" id="cd00140">
    <property type="entry name" value="beta_clamp"/>
    <property type="match status" value="1"/>
</dbReference>
<organism evidence="14 15">
    <name type="scientific">Pectinatus haikarae</name>
    <dbReference type="NCBI Taxonomy" id="349096"/>
    <lineage>
        <taxon>Bacteria</taxon>
        <taxon>Bacillati</taxon>
        <taxon>Bacillota</taxon>
        <taxon>Negativicutes</taxon>
        <taxon>Selenomonadales</taxon>
        <taxon>Selenomonadaceae</taxon>
        <taxon>Pectinatus</taxon>
    </lineage>
</organism>
<gene>
    <name evidence="14" type="ORF">J2S01_001033</name>
</gene>
<keyword evidence="7 10" id="KW-0235">DNA replication</keyword>
<proteinExistence type="inferred from homology"/>
<dbReference type="GO" id="GO:0003887">
    <property type="term" value="F:DNA-directed DNA polymerase activity"/>
    <property type="evidence" value="ECO:0007669"/>
    <property type="project" value="UniProtKB-EC"/>
</dbReference>
<evidence type="ECO:0000256" key="4">
    <source>
        <dbReference type="ARBA" id="ARBA00022490"/>
    </source>
</evidence>
<dbReference type="SUPFAM" id="SSF55979">
    <property type="entry name" value="DNA clamp"/>
    <property type="match status" value="3"/>
</dbReference>
<name>A0ABT9Y679_9FIRM</name>
<evidence type="ECO:0000256" key="9">
    <source>
        <dbReference type="ARBA" id="ARBA00023125"/>
    </source>
</evidence>
<protein>
    <recommendedName>
        <fullName evidence="3 10">Beta sliding clamp</fullName>
    </recommendedName>
</protein>
<keyword evidence="5 10" id="KW-0808">Transferase</keyword>
<dbReference type="Gene3D" id="3.70.10.10">
    <property type="match status" value="1"/>
</dbReference>
<evidence type="ECO:0000313" key="14">
    <source>
        <dbReference type="EMBL" id="MDQ0203317.1"/>
    </source>
</evidence>
<sequence>MNFICTKNDLLQAIQINIKAISSKPQMPILSGIYIHAKNDILKIETTDYDIGIICKITADIKEEGTLVLPGKYFADVIKTLPGEEIEIASNSEQNTVTIKSNTAKFNLLSMASSEFPKIKKLESNNNISIKSNVLIDLIKKTSFACATEMMRPVFTGCLFDLNNAEITMAATNTHRLAVKKEIMDDNKTNITAKLIIPAKILNDLSTLLASDIPTDVDIIYSHNQISFSYDNVYIVSRLIEGQFPDYNNVIPPSFSSSALIKTRELQSAIDRVALISRSNQYNIITLNFDTNNLLLSSNNPEIGKAEENINIKLNGQPISIAFNARYILDMLKYINTEDITFSFNTETSPASIKAVGDDLFIYVVTPVRKAI</sequence>
<dbReference type="InterPro" id="IPR022634">
    <property type="entry name" value="DNA_polIII_beta_N"/>
</dbReference>
<comment type="caution">
    <text evidence="14">The sequence shown here is derived from an EMBL/GenBank/DDBJ whole genome shotgun (WGS) entry which is preliminary data.</text>
</comment>
<dbReference type="InterPro" id="IPR046938">
    <property type="entry name" value="DNA_clamp_sf"/>
</dbReference>
<keyword evidence="9" id="KW-0238">DNA-binding</keyword>
<evidence type="ECO:0000259" key="13">
    <source>
        <dbReference type="Pfam" id="PF02768"/>
    </source>
</evidence>
<keyword evidence="15" id="KW-1185">Reference proteome</keyword>
<dbReference type="PIRSF" id="PIRSF000804">
    <property type="entry name" value="DNA_pol_III_b"/>
    <property type="match status" value="1"/>
</dbReference>
<evidence type="ECO:0000256" key="2">
    <source>
        <dbReference type="ARBA" id="ARBA00010752"/>
    </source>
</evidence>
<comment type="function">
    <text evidence="10">Confers DNA tethering and processivity to DNA polymerases and other proteins. Acts as a clamp, forming a ring around DNA (a reaction catalyzed by the clamp-loading complex) which diffuses in an ATP-independent manner freely and bidirectionally along dsDNA. Initially characterized for its ability to contact the catalytic subunit of DNA polymerase III (Pol III), a complex, multichain enzyme responsible for most of the replicative synthesis in bacteria; Pol III exhibits 3'-5' exonuclease proofreading activity. The beta chain is required for initiation of replication as well as for processivity of DNA replication.</text>
</comment>
<evidence type="ECO:0000256" key="3">
    <source>
        <dbReference type="ARBA" id="ARBA00021035"/>
    </source>
</evidence>
<dbReference type="RefSeq" id="WP_307223342.1">
    <property type="nucleotide sequence ID" value="NZ_CP116940.1"/>
</dbReference>
<dbReference type="Pfam" id="PF00712">
    <property type="entry name" value="DNA_pol3_beta"/>
    <property type="match status" value="1"/>
</dbReference>
<dbReference type="Gene3D" id="3.10.150.10">
    <property type="entry name" value="DNA Polymerase III, subunit A, domain 2"/>
    <property type="match status" value="1"/>
</dbReference>
<evidence type="ECO:0000256" key="5">
    <source>
        <dbReference type="ARBA" id="ARBA00022679"/>
    </source>
</evidence>
<comment type="subunit">
    <text evidence="10">Forms a ring-shaped head-to-tail homodimer around DNA.</text>
</comment>
<keyword evidence="4 10" id="KW-0963">Cytoplasm</keyword>
<dbReference type="InterPro" id="IPR022635">
    <property type="entry name" value="DNA_polIII_beta_C"/>
</dbReference>
<dbReference type="PANTHER" id="PTHR30478:SF0">
    <property type="entry name" value="BETA SLIDING CLAMP"/>
    <property type="match status" value="1"/>
</dbReference>
<dbReference type="EMBL" id="JAUSUE010000005">
    <property type="protein sequence ID" value="MDQ0203317.1"/>
    <property type="molecule type" value="Genomic_DNA"/>
</dbReference>
<evidence type="ECO:0000259" key="11">
    <source>
        <dbReference type="Pfam" id="PF00712"/>
    </source>
</evidence>
<dbReference type="InterPro" id="IPR022637">
    <property type="entry name" value="DNA_polIII_beta_cen"/>
</dbReference>
<comment type="subcellular location">
    <subcellularLocation>
        <location evidence="1 10">Cytoplasm</location>
    </subcellularLocation>
</comment>
<dbReference type="PANTHER" id="PTHR30478">
    <property type="entry name" value="DNA POLYMERASE III SUBUNIT BETA"/>
    <property type="match status" value="1"/>
</dbReference>
<dbReference type="SMART" id="SM00480">
    <property type="entry name" value="POL3Bc"/>
    <property type="match status" value="1"/>
</dbReference>
<evidence type="ECO:0000259" key="12">
    <source>
        <dbReference type="Pfam" id="PF02767"/>
    </source>
</evidence>
<feature type="domain" description="DNA polymerase III beta sliding clamp C-terminal" evidence="13">
    <location>
        <begin position="249"/>
        <end position="369"/>
    </location>
</feature>
<feature type="domain" description="DNA polymerase III beta sliding clamp N-terminal" evidence="11">
    <location>
        <begin position="1"/>
        <end position="119"/>
    </location>
</feature>
<evidence type="ECO:0000256" key="7">
    <source>
        <dbReference type="ARBA" id="ARBA00022705"/>
    </source>
</evidence>